<dbReference type="AlphaFoldDB" id="A0A448L2W8"/>
<proteinExistence type="inferred from homology"/>
<evidence type="ECO:0000256" key="1">
    <source>
        <dbReference type="PROSITE-ProRule" id="PRU01360"/>
    </source>
</evidence>
<keyword evidence="1" id="KW-0472">Membrane</keyword>
<dbReference type="GeneID" id="85011170"/>
<gene>
    <name evidence="3" type="ORF">NCTC13071_00250</name>
</gene>
<evidence type="ECO:0000313" key="4">
    <source>
        <dbReference type="Proteomes" id="UP000274578"/>
    </source>
</evidence>
<evidence type="ECO:0000256" key="2">
    <source>
        <dbReference type="SAM" id="SignalP"/>
    </source>
</evidence>
<keyword evidence="1" id="KW-0813">Transport</keyword>
<organism evidence="3 4">
    <name type="scientific">Segatella oris</name>
    <dbReference type="NCBI Taxonomy" id="28135"/>
    <lineage>
        <taxon>Bacteria</taxon>
        <taxon>Pseudomonadati</taxon>
        <taxon>Bacteroidota</taxon>
        <taxon>Bacteroidia</taxon>
        <taxon>Bacteroidales</taxon>
        <taxon>Prevotellaceae</taxon>
        <taxon>Segatella</taxon>
    </lineage>
</organism>
<feature type="signal peptide" evidence="2">
    <location>
        <begin position="1"/>
        <end position="22"/>
    </location>
</feature>
<dbReference type="EMBL" id="LR134384">
    <property type="protein sequence ID" value="VEH14282.1"/>
    <property type="molecule type" value="Genomic_DNA"/>
</dbReference>
<dbReference type="RefSeq" id="WP_018919414.1">
    <property type="nucleotide sequence ID" value="NZ_LR134384.1"/>
</dbReference>
<keyword evidence="2" id="KW-0732">Signal</keyword>
<reference evidence="3 4" key="1">
    <citation type="submission" date="2018-12" db="EMBL/GenBank/DDBJ databases">
        <authorList>
            <consortium name="Pathogen Informatics"/>
        </authorList>
    </citation>
    <scope>NUCLEOTIDE SEQUENCE [LARGE SCALE GENOMIC DNA]</scope>
    <source>
        <strain evidence="3 4">NCTC13071</strain>
    </source>
</reference>
<comment type="similarity">
    <text evidence="1">Belongs to the TonB-dependent receptor family.</text>
</comment>
<keyword evidence="1" id="KW-0812">Transmembrane</keyword>
<feature type="chain" id="PRO_5019204882" evidence="2">
    <location>
        <begin position="23"/>
        <end position="218"/>
    </location>
</feature>
<accession>A0A448L2W8</accession>
<keyword evidence="1" id="KW-0998">Cell outer membrane</keyword>
<evidence type="ECO:0000313" key="3">
    <source>
        <dbReference type="EMBL" id="VEH14282.1"/>
    </source>
</evidence>
<comment type="subcellular location">
    <subcellularLocation>
        <location evidence="1">Cell outer membrane</location>
        <topology evidence="1">Multi-pass membrane protein</topology>
    </subcellularLocation>
</comment>
<sequence>MKRFILTIICAVLFAVSSSAQAVRTTEKYIIDGKEITNFDGSQLKNKVILDYKIEPDIKCFVHRITTADSLKNLKVRLDGWKIDIPKIFDEGANKGKHNFIFTRHKLLYIVDGVVKKDGLKSIEPLDITSVTVHKPGSKVAESYGEAGKNGVVVIKTRKEKRIVYIIDGKKVTDVDVQNFSPEQIKSVVVMKKGSKAAVKIGGKKDGNQYDYISIKLK</sequence>
<dbReference type="Proteomes" id="UP000274578">
    <property type="component" value="Chromosome 1"/>
</dbReference>
<keyword evidence="1" id="KW-1134">Transmembrane beta strand</keyword>
<dbReference type="GO" id="GO:0009279">
    <property type="term" value="C:cell outer membrane"/>
    <property type="evidence" value="ECO:0007669"/>
    <property type="project" value="UniProtKB-SubCell"/>
</dbReference>
<dbReference type="PROSITE" id="PS52016">
    <property type="entry name" value="TONB_DEPENDENT_REC_3"/>
    <property type="match status" value="1"/>
</dbReference>
<name>A0A448L2W8_9BACT</name>
<protein>
    <submittedName>
        <fullName evidence="3">TonB-linked outer membrane protein, SusC/RagA family</fullName>
    </submittedName>
</protein>
<dbReference type="InterPro" id="IPR039426">
    <property type="entry name" value="TonB-dep_rcpt-like"/>
</dbReference>
<dbReference type="KEGG" id="poc:NCTC13071_00250"/>